<keyword evidence="6 9" id="KW-0029">Amino-acid transport</keyword>
<evidence type="ECO:0000256" key="7">
    <source>
        <dbReference type="ARBA" id="ARBA00022989"/>
    </source>
</evidence>
<keyword evidence="4" id="KW-1003">Cell membrane</keyword>
<reference evidence="10 11" key="1">
    <citation type="submission" date="2016-10" db="EMBL/GenBank/DDBJ databases">
        <title>Systematic genetic and metabolomic analysis of Xenorhabdus and Photorhabdus spp., highlights the requirements for a dual symbiotic and pathogenic life style.</title>
        <authorList>
            <person name="Tobias N.J."/>
            <person name="Wolff H."/>
            <person name="Djahanschiri B."/>
            <person name="Pidot S.J."/>
            <person name="Stinear T.P."/>
            <person name="Ebersberger I."/>
            <person name="Bode H.B."/>
        </authorList>
    </citation>
    <scope>NUCLEOTIDE SEQUENCE [LARGE SCALE GENOMIC DNA]</scope>
    <source>
        <strain evidence="10 11">DSM 22392</strain>
    </source>
</reference>
<dbReference type="GO" id="GO:0015188">
    <property type="term" value="F:L-isoleucine transmembrane transporter activity"/>
    <property type="evidence" value="ECO:0007669"/>
    <property type="project" value="TreeGrafter"/>
</dbReference>
<proteinExistence type="inferred from homology"/>
<keyword evidence="11" id="KW-1185">Reference proteome</keyword>
<dbReference type="GO" id="GO:0015820">
    <property type="term" value="P:L-leucine transport"/>
    <property type="evidence" value="ECO:0007669"/>
    <property type="project" value="TreeGrafter"/>
</dbReference>
<feature type="transmembrane region" description="Helical" evidence="9">
    <location>
        <begin position="190"/>
        <end position="214"/>
    </location>
</feature>
<dbReference type="RefSeq" id="WP_086110797.1">
    <property type="nucleotide sequence ID" value="NZ_CAWNGD010000094.1"/>
</dbReference>
<dbReference type="EMBL" id="MUBJ01000049">
    <property type="protein sequence ID" value="OTA14129.1"/>
    <property type="molecule type" value="Genomic_DNA"/>
</dbReference>
<keyword evidence="7 9" id="KW-1133">Transmembrane helix</keyword>
<protein>
    <recommendedName>
        <fullName evidence="9">Branched-chain amino acid transport system carrier protein</fullName>
    </recommendedName>
</protein>
<keyword evidence="5 9" id="KW-0812">Transmembrane</keyword>
<feature type="transmembrane region" description="Helical" evidence="9">
    <location>
        <begin position="12"/>
        <end position="35"/>
    </location>
</feature>
<evidence type="ECO:0000313" key="10">
    <source>
        <dbReference type="EMBL" id="OTA14129.1"/>
    </source>
</evidence>
<comment type="similarity">
    <text evidence="2 9">Belongs to the branched chain amino acid transporter family.</text>
</comment>
<feature type="transmembrane region" description="Helical" evidence="9">
    <location>
        <begin position="410"/>
        <end position="430"/>
    </location>
</feature>
<sequence length="438" mass="47988">MTNKLSSRDILALGFMIFSLFVGAGNIIFPPIIGFQTGESVWLAAIGFLITGVGLPIITIISLARVGDLKNLSSPIGKFCGFLLATICYLSVGPLFAIPRTATVSFELGLASITKEGKLPLLIYSIVYFSLVIYISLYPKKLLDNVGYILAPIKIIALAILAISAVFYPAGESVKVINYYSENPFASGFLNGYLTMDALAAMMFGSIIVNAVRSRGIESDKLLNKYILKATSIAGFCLVLMYLSLFKLGSDSGTFLSSAENGAVILRSYVQYTFGVYGSIFLAILIFIACLVTAIGLTCACAEFFNSYLPLSYSILVIVFGIFSMIISNLGLNYLIQFSIPVLTAIYPPCIVLVLLSFTKNYWNNFSFILTPTIITSLIFSLLDSVKSFDGFSFFIPSWFYEIPLSNHQLAWLLPSFLIMSVLMIIDKLIKRKINISI</sequence>
<evidence type="ECO:0000256" key="2">
    <source>
        <dbReference type="ARBA" id="ARBA00008540"/>
    </source>
</evidence>
<dbReference type="OrthoDB" id="9783920at2"/>
<dbReference type="GO" id="GO:0015818">
    <property type="term" value="P:isoleucine transport"/>
    <property type="evidence" value="ECO:0007669"/>
    <property type="project" value="TreeGrafter"/>
</dbReference>
<evidence type="ECO:0000256" key="3">
    <source>
        <dbReference type="ARBA" id="ARBA00022448"/>
    </source>
</evidence>
<name>A0A1Y2S9F9_9GAMM</name>
<evidence type="ECO:0000313" key="11">
    <source>
        <dbReference type="Proteomes" id="UP000194350"/>
    </source>
</evidence>
<dbReference type="GO" id="GO:0005886">
    <property type="term" value="C:plasma membrane"/>
    <property type="evidence" value="ECO:0007669"/>
    <property type="project" value="UniProtKB-SubCell"/>
</dbReference>
<dbReference type="GO" id="GO:0005304">
    <property type="term" value="F:L-valine transmembrane transporter activity"/>
    <property type="evidence" value="ECO:0007669"/>
    <property type="project" value="TreeGrafter"/>
</dbReference>
<dbReference type="Proteomes" id="UP000194350">
    <property type="component" value="Unassembled WGS sequence"/>
</dbReference>
<evidence type="ECO:0000256" key="1">
    <source>
        <dbReference type="ARBA" id="ARBA00004651"/>
    </source>
</evidence>
<feature type="transmembrane region" description="Helical" evidence="9">
    <location>
        <begin position="76"/>
        <end position="99"/>
    </location>
</feature>
<organism evidence="10 11">
    <name type="scientific">Xenorhabdus vietnamensis</name>
    <dbReference type="NCBI Taxonomy" id="351656"/>
    <lineage>
        <taxon>Bacteria</taxon>
        <taxon>Pseudomonadati</taxon>
        <taxon>Pseudomonadota</taxon>
        <taxon>Gammaproteobacteria</taxon>
        <taxon>Enterobacterales</taxon>
        <taxon>Morganellaceae</taxon>
        <taxon>Xenorhabdus</taxon>
    </lineage>
</organism>
<dbReference type="Pfam" id="PF05525">
    <property type="entry name" value="Branch_AA_trans"/>
    <property type="match status" value="1"/>
</dbReference>
<feature type="transmembrane region" description="Helical" evidence="9">
    <location>
        <begin position="276"/>
        <end position="301"/>
    </location>
</feature>
<evidence type="ECO:0000256" key="5">
    <source>
        <dbReference type="ARBA" id="ARBA00022692"/>
    </source>
</evidence>
<comment type="subcellular location">
    <subcellularLocation>
        <location evidence="9">Cell inner membrane</location>
        <topology evidence="9">Multi-pass membrane protein</topology>
    </subcellularLocation>
    <subcellularLocation>
        <location evidence="1">Cell membrane</location>
        <topology evidence="1">Multi-pass membrane protein</topology>
    </subcellularLocation>
</comment>
<dbReference type="PANTHER" id="PTHR30588">
    <property type="entry name" value="BRANCHED-CHAIN AMINO ACID TRANSPORT SYSTEM 2 CARRIER PROTEIN"/>
    <property type="match status" value="1"/>
</dbReference>
<dbReference type="InterPro" id="IPR004685">
    <property type="entry name" value="Brnchd-chn_aa_trnsp_Livcs"/>
</dbReference>
<feature type="transmembrane region" description="Helical" evidence="9">
    <location>
        <begin position="119"/>
        <end position="137"/>
    </location>
</feature>
<feature type="transmembrane region" description="Helical" evidence="9">
    <location>
        <begin position="41"/>
        <end position="64"/>
    </location>
</feature>
<accession>A0A1Y2S9F9</accession>
<feature type="transmembrane region" description="Helical" evidence="9">
    <location>
        <begin position="149"/>
        <end position="170"/>
    </location>
</feature>
<dbReference type="STRING" id="351656.Xvie_03972"/>
<comment type="caution">
    <text evidence="10">The sequence shown here is derived from an EMBL/GenBank/DDBJ whole genome shotgun (WGS) entry which is preliminary data.</text>
</comment>
<feature type="transmembrane region" description="Helical" evidence="9">
    <location>
        <begin position="226"/>
        <end position="246"/>
    </location>
</feature>
<dbReference type="NCBIfam" id="TIGR00796">
    <property type="entry name" value="livcs"/>
    <property type="match status" value="1"/>
</dbReference>
<evidence type="ECO:0000256" key="8">
    <source>
        <dbReference type="ARBA" id="ARBA00023136"/>
    </source>
</evidence>
<keyword evidence="8 9" id="KW-0472">Membrane</keyword>
<evidence type="ECO:0000256" key="6">
    <source>
        <dbReference type="ARBA" id="ARBA00022970"/>
    </source>
</evidence>
<feature type="transmembrane region" description="Helical" evidence="9">
    <location>
        <begin position="363"/>
        <end position="383"/>
    </location>
</feature>
<evidence type="ECO:0000256" key="9">
    <source>
        <dbReference type="RuleBase" id="RU362122"/>
    </source>
</evidence>
<gene>
    <name evidence="10" type="ORF">Xvie_03972</name>
</gene>
<dbReference type="PANTHER" id="PTHR30588:SF0">
    <property type="entry name" value="BRANCHED-CHAIN AMINO ACID PERMEASE BRNQ"/>
    <property type="match status" value="1"/>
</dbReference>
<keyword evidence="3 9" id="KW-0813">Transport</keyword>
<feature type="transmembrane region" description="Helical" evidence="9">
    <location>
        <begin position="308"/>
        <end position="328"/>
    </location>
</feature>
<evidence type="ECO:0000256" key="4">
    <source>
        <dbReference type="ARBA" id="ARBA00022475"/>
    </source>
</evidence>
<feature type="transmembrane region" description="Helical" evidence="9">
    <location>
        <begin position="334"/>
        <end position="356"/>
    </location>
</feature>
<dbReference type="GO" id="GO:0015190">
    <property type="term" value="F:L-leucine transmembrane transporter activity"/>
    <property type="evidence" value="ECO:0007669"/>
    <property type="project" value="TreeGrafter"/>
</dbReference>
<comment type="function">
    <text evidence="9">Component of the transport system for branched-chain amino acids.</text>
</comment>
<dbReference type="AlphaFoldDB" id="A0A1Y2S9F9"/>